<dbReference type="SMART" id="SM00387">
    <property type="entry name" value="HATPase_c"/>
    <property type="match status" value="1"/>
</dbReference>
<gene>
    <name evidence="6" type="ORF">POL72_24635</name>
</gene>
<dbReference type="InterPro" id="IPR052023">
    <property type="entry name" value="Histidine_kinase_KdpD"/>
</dbReference>
<reference evidence="6 7" key="1">
    <citation type="submission" date="2023-01" db="EMBL/GenBank/DDBJ databases">
        <title>Minimal conservation of predation-associated metabolite biosynthetic gene clusters underscores biosynthetic potential of Myxococcota including descriptions for ten novel species: Archangium lansinium sp. nov., Myxococcus landrumus sp. nov., Nannocystis bai.</title>
        <authorList>
            <person name="Ahearne A."/>
            <person name="Stevens C."/>
            <person name="Dowd S."/>
        </authorList>
    </citation>
    <scope>NUCLEOTIDE SEQUENCE [LARGE SCALE GENOMIC DNA]</scope>
    <source>
        <strain evidence="6 7">WIWO2</strain>
    </source>
</reference>
<accession>A0ABT5C5L1</accession>
<feature type="transmembrane region" description="Helical" evidence="4">
    <location>
        <begin position="313"/>
        <end position="335"/>
    </location>
</feature>
<feature type="domain" description="Histidine kinase" evidence="5">
    <location>
        <begin position="579"/>
        <end position="777"/>
    </location>
</feature>
<dbReference type="PRINTS" id="PR00344">
    <property type="entry name" value="BCTRLSENSOR"/>
</dbReference>
<dbReference type="Pfam" id="PF13185">
    <property type="entry name" value="GAF_2"/>
    <property type="match status" value="1"/>
</dbReference>
<keyword evidence="4" id="KW-1133">Transmembrane helix</keyword>
<feature type="transmembrane region" description="Helical" evidence="4">
    <location>
        <begin position="220"/>
        <end position="242"/>
    </location>
</feature>
<evidence type="ECO:0000256" key="3">
    <source>
        <dbReference type="SAM" id="MobiDB-lite"/>
    </source>
</evidence>
<evidence type="ECO:0000256" key="1">
    <source>
        <dbReference type="ARBA" id="ARBA00000085"/>
    </source>
</evidence>
<organism evidence="6 7">
    <name type="scientific">Sorangium atrum</name>
    <dbReference type="NCBI Taxonomy" id="2995308"/>
    <lineage>
        <taxon>Bacteria</taxon>
        <taxon>Pseudomonadati</taxon>
        <taxon>Myxococcota</taxon>
        <taxon>Polyangia</taxon>
        <taxon>Polyangiales</taxon>
        <taxon>Polyangiaceae</taxon>
        <taxon>Sorangium</taxon>
    </lineage>
</organism>
<dbReference type="EMBL" id="JAQNDK010000003">
    <property type="protein sequence ID" value="MDC0680948.1"/>
    <property type="molecule type" value="Genomic_DNA"/>
</dbReference>
<evidence type="ECO:0000259" key="5">
    <source>
        <dbReference type="PROSITE" id="PS50109"/>
    </source>
</evidence>
<dbReference type="InterPro" id="IPR005467">
    <property type="entry name" value="His_kinase_dom"/>
</dbReference>
<dbReference type="Proteomes" id="UP001217485">
    <property type="component" value="Unassembled WGS sequence"/>
</dbReference>
<feature type="transmembrane region" description="Helical" evidence="4">
    <location>
        <begin position="129"/>
        <end position="152"/>
    </location>
</feature>
<keyword evidence="4" id="KW-0812">Transmembrane</keyword>
<dbReference type="SMART" id="SM00065">
    <property type="entry name" value="GAF"/>
    <property type="match status" value="1"/>
</dbReference>
<dbReference type="SUPFAM" id="SSF55781">
    <property type="entry name" value="GAF domain-like"/>
    <property type="match status" value="1"/>
</dbReference>
<dbReference type="Gene3D" id="3.30.450.40">
    <property type="match status" value="1"/>
</dbReference>
<evidence type="ECO:0000256" key="2">
    <source>
        <dbReference type="ARBA" id="ARBA00012438"/>
    </source>
</evidence>
<keyword evidence="6" id="KW-0418">Kinase</keyword>
<keyword evidence="6" id="KW-0808">Transferase</keyword>
<dbReference type="PANTHER" id="PTHR45569">
    <property type="entry name" value="SENSOR PROTEIN KDPD"/>
    <property type="match status" value="1"/>
</dbReference>
<evidence type="ECO:0000313" key="7">
    <source>
        <dbReference type="Proteomes" id="UP001217485"/>
    </source>
</evidence>
<keyword evidence="7" id="KW-1185">Reference proteome</keyword>
<dbReference type="InterPro" id="IPR004358">
    <property type="entry name" value="Sig_transdc_His_kin-like_C"/>
</dbReference>
<feature type="transmembrane region" description="Helical" evidence="4">
    <location>
        <begin position="248"/>
        <end position="273"/>
    </location>
</feature>
<evidence type="ECO:0000313" key="6">
    <source>
        <dbReference type="EMBL" id="MDC0680948.1"/>
    </source>
</evidence>
<proteinExistence type="predicted"/>
<feature type="region of interest" description="Disordered" evidence="3">
    <location>
        <begin position="462"/>
        <end position="493"/>
    </location>
</feature>
<dbReference type="PROSITE" id="PS50109">
    <property type="entry name" value="HIS_KIN"/>
    <property type="match status" value="1"/>
</dbReference>
<feature type="transmembrane region" description="Helical" evidence="4">
    <location>
        <begin position="189"/>
        <end position="208"/>
    </location>
</feature>
<name>A0ABT5C5L1_9BACT</name>
<dbReference type="InterPro" id="IPR029016">
    <property type="entry name" value="GAF-like_dom_sf"/>
</dbReference>
<feature type="compositionally biased region" description="Low complexity" evidence="3">
    <location>
        <begin position="462"/>
        <end position="472"/>
    </location>
</feature>
<dbReference type="PANTHER" id="PTHR45569:SF1">
    <property type="entry name" value="SENSOR PROTEIN KDPD"/>
    <property type="match status" value="1"/>
</dbReference>
<feature type="transmembrane region" description="Helical" evidence="4">
    <location>
        <begin position="285"/>
        <end position="307"/>
    </location>
</feature>
<dbReference type="InterPro" id="IPR003594">
    <property type="entry name" value="HATPase_dom"/>
</dbReference>
<comment type="catalytic activity">
    <reaction evidence="1">
        <text>ATP + protein L-histidine = ADP + protein N-phospho-L-histidine.</text>
        <dbReference type="EC" id="2.7.13.3"/>
    </reaction>
</comment>
<dbReference type="EC" id="2.7.13.3" evidence="2"/>
<feature type="transmembrane region" description="Helical" evidence="4">
    <location>
        <begin position="378"/>
        <end position="399"/>
    </location>
</feature>
<evidence type="ECO:0000256" key="4">
    <source>
        <dbReference type="SAM" id="Phobius"/>
    </source>
</evidence>
<feature type="transmembrane region" description="Helical" evidence="4">
    <location>
        <begin position="347"/>
        <end position="372"/>
    </location>
</feature>
<protein>
    <recommendedName>
        <fullName evidence="2">histidine kinase</fullName>
        <ecNumber evidence="2">2.7.13.3</ecNumber>
    </recommendedName>
</protein>
<dbReference type="GO" id="GO:0016301">
    <property type="term" value="F:kinase activity"/>
    <property type="evidence" value="ECO:0007669"/>
    <property type="project" value="UniProtKB-KW"/>
</dbReference>
<keyword evidence="4" id="KW-0472">Membrane</keyword>
<feature type="compositionally biased region" description="Basic and acidic residues" evidence="3">
    <location>
        <begin position="476"/>
        <end position="493"/>
    </location>
</feature>
<dbReference type="InterPro" id="IPR003018">
    <property type="entry name" value="GAF"/>
</dbReference>
<feature type="transmembrane region" description="Helical" evidence="4">
    <location>
        <begin position="159"/>
        <end position="177"/>
    </location>
</feature>
<dbReference type="SUPFAM" id="SSF55874">
    <property type="entry name" value="ATPase domain of HSP90 chaperone/DNA topoisomerase II/histidine kinase"/>
    <property type="match status" value="1"/>
</dbReference>
<dbReference type="InterPro" id="IPR036890">
    <property type="entry name" value="HATPase_C_sf"/>
</dbReference>
<dbReference type="Pfam" id="PF02518">
    <property type="entry name" value="HATPase_c"/>
    <property type="match status" value="1"/>
</dbReference>
<dbReference type="RefSeq" id="WP_272098001.1">
    <property type="nucleotide sequence ID" value="NZ_JAQNDK010000003.1"/>
</dbReference>
<dbReference type="Gene3D" id="3.30.565.10">
    <property type="entry name" value="Histidine kinase-like ATPase, C-terminal domain"/>
    <property type="match status" value="1"/>
</dbReference>
<comment type="caution">
    <text evidence="6">The sequence shown here is derived from an EMBL/GenBank/DDBJ whole genome shotgun (WGS) entry which is preliminary data.</text>
</comment>
<sequence>MPAIENRRWLLAVVVLAALVLGGSGMRSALSWYERPFPGVLVDPDGVVSSVGLPSWEGFQKGLRYPDRVVEVDGWRLESTAGRYRAGAWDAAVERAAREGHRSVKARVETAEGLRDVELSLVPFDALAWWFYAGGLMVVASLYVGAALIALSASPRGKLARAFASAALFAALFQFALFDYHSSRHLVPFFHVAYALVPMSFFTLALRLPDDVPLIARYPVFARIAHGLGGLLAAALLASHAMGWTTVALRSVCAILFVASFFFFATTLILRFAAAEGDRRRTLRALLLAMAPPHVVIALGFMLAMLGAPASTLAWFAIPALALTPVSSVVAFIRYDLWGSRALLSRPLTRVIIACMMVALTVILCSACAGYAGLPLLGAIKVAAPAAVVSAALVVFALGAGDRKLFPARAEYKPTVEQLSEELTLVADPDEVAFAVERTVARWLSCERVTFRRIAVDAADGASAGNAGAAPGEPAPRADESSGERVIEVEPSEKSASASELSLTVMFRGRLLGVLEVGKKRGGALFTSEDLDLLRTIGNQAALAMAHAHSYAELERRRREQAAAWRDERAALIETLAAEITHEVRYPINFFRSVFKRGSSNQSLDAEEVEIGCEEVERLERLVMGLRRVTHRKLERRRLAVEELVSRAEMLLRDQLGKRRIEARVSAGSRLRCDPDQATQVLVNLLSNGLDAAGDKGTIGVVWETTESGAELVVWDTGPGISGDASRLFAPWYTTKPRGTGLGLAITHRIVRAHGWLIEPERRDGTTRFVISIPAADVSMTAEDEVA</sequence>